<evidence type="ECO:0000256" key="1">
    <source>
        <dbReference type="SAM" id="MobiDB-lite"/>
    </source>
</evidence>
<feature type="signal peptide" evidence="2">
    <location>
        <begin position="1"/>
        <end position="22"/>
    </location>
</feature>
<feature type="region of interest" description="Disordered" evidence="1">
    <location>
        <begin position="173"/>
        <end position="203"/>
    </location>
</feature>
<comment type="caution">
    <text evidence="3">The sequence shown here is derived from an EMBL/GenBank/DDBJ whole genome shotgun (WGS) entry which is preliminary data.</text>
</comment>
<gene>
    <name evidence="3" type="ORF">RUM44_009741</name>
</gene>
<proteinExistence type="predicted"/>
<protein>
    <submittedName>
        <fullName evidence="3">Uncharacterized protein</fullName>
    </submittedName>
</protein>
<keyword evidence="2" id="KW-0732">Signal</keyword>
<reference evidence="3 4" key="1">
    <citation type="submission" date="2023-09" db="EMBL/GenBank/DDBJ databases">
        <title>Genomes of two closely related lineages of the louse Polyplax serrata with different host specificities.</title>
        <authorList>
            <person name="Martinu J."/>
            <person name="Tarabai H."/>
            <person name="Stefka J."/>
            <person name="Hypsa V."/>
        </authorList>
    </citation>
    <scope>NUCLEOTIDE SEQUENCE [LARGE SCALE GENOMIC DNA]</scope>
    <source>
        <strain evidence="3">98ZLc_SE</strain>
    </source>
</reference>
<sequence>MVRLILLPIFLLVSSTIAKCPALPIPPRARLAHLSSGEGNVSFEWNFPYQTTTEETERRNPVSCCKGTIDTRNASQISTDKEVPVVVDNEGHHQQCVNRNIKKLLDRPDGVSLVKTQNFLPVSHPLEEPKSNLNSPEEENWMEKPKVNSFHKSYIYLGPQIYPFSFKESRVMVSKSDQRSRIKSSDGTEQKPPVKTCECDRPK</sequence>
<dbReference type="Proteomes" id="UP001359485">
    <property type="component" value="Unassembled WGS sequence"/>
</dbReference>
<feature type="compositionally biased region" description="Basic and acidic residues" evidence="1">
    <location>
        <begin position="176"/>
        <end position="189"/>
    </location>
</feature>
<evidence type="ECO:0000256" key="2">
    <source>
        <dbReference type="SAM" id="SignalP"/>
    </source>
</evidence>
<accession>A0ABR1ATJ4</accession>
<evidence type="ECO:0000313" key="3">
    <source>
        <dbReference type="EMBL" id="KAK6627264.1"/>
    </source>
</evidence>
<name>A0ABR1ATJ4_POLSC</name>
<keyword evidence="4" id="KW-1185">Reference proteome</keyword>
<dbReference type="EMBL" id="JAWJWF010000045">
    <property type="protein sequence ID" value="KAK6627264.1"/>
    <property type="molecule type" value="Genomic_DNA"/>
</dbReference>
<organism evidence="3 4">
    <name type="scientific">Polyplax serrata</name>
    <name type="common">Common mouse louse</name>
    <dbReference type="NCBI Taxonomy" id="468196"/>
    <lineage>
        <taxon>Eukaryota</taxon>
        <taxon>Metazoa</taxon>
        <taxon>Ecdysozoa</taxon>
        <taxon>Arthropoda</taxon>
        <taxon>Hexapoda</taxon>
        <taxon>Insecta</taxon>
        <taxon>Pterygota</taxon>
        <taxon>Neoptera</taxon>
        <taxon>Paraneoptera</taxon>
        <taxon>Psocodea</taxon>
        <taxon>Troctomorpha</taxon>
        <taxon>Phthiraptera</taxon>
        <taxon>Anoplura</taxon>
        <taxon>Polyplacidae</taxon>
        <taxon>Polyplax</taxon>
    </lineage>
</organism>
<evidence type="ECO:0000313" key="4">
    <source>
        <dbReference type="Proteomes" id="UP001359485"/>
    </source>
</evidence>
<feature type="chain" id="PRO_5046223066" evidence="2">
    <location>
        <begin position="23"/>
        <end position="203"/>
    </location>
</feature>